<dbReference type="EMBL" id="BPQB01000111">
    <property type="protein sequence ID" value="GJE99513.1"/>
    <property type="molecule type" value="Genomic_DNA"/>
</dbReference>
<dbReference type="InterPro" id="IPR017972">
    <property type="entry name" value="Cyt_P450_CS"/>
</dbReference>
<evidence type="ECO:0000256" key="6">
    <source>
        <dbReference type="PIRSR" id="PIRSR602401-1"/>
    </source>
</evidence>
<organism evidence="8 9">
    <name type="scientific">Phanerochaete sordida</name>
    <dbReference type="NCBI Taxonomy" id="48140"/>
    <lineage>
        <taxon>Eukaryota</taxon>
        <taxon>Fungi</taxon>
        <taxon>Dikarya</taxon>
        <taxon>Basidiomycota</taxon>
        <taxon>Agaricomycotina</taxon>
        <taxon>Agaricomycetes</taxon>
        <taxon>Polyporales</taxon>
        <taxon>Phanerochaetaceae</taxon>
        <taxon>Phanerochaete</taxon>
    </lineage>
</organism>
<evidence type="ECO:0000256" key="5">
    <source>
        <dbReference type="ARBA" id="ARBA00023004"/>
    </source>
</evidence>
<keyword evidence="5 6" id="KW-0408">Iron</keyword>
<dbReference type="GO" id="GO:0005506">
    <property type="term" value="F:iron ion binding"/>
    <property type="evidence" value="ECO:0007669"/>
    <property type="project" value="InterPro"/>
</dbReference>
<keyword evidence="7" id="KW-0503">Monooxygenase</keyword>
<dbReference type="AlphaFoldDB" id="A0A9P3GPI8"/>
<evidence type="ECO:0000256" key="3">
    <source>
        <dbReference type="ARBA" id="ARBA00022723"/>
    </source>
</evidence>
<accession>A0A9P3GPI8</accession>
<dbReference type="SUPFAM" id="SSF48264">
    <property type="entry name" value="Cytochrome P450"/>
    <property type="match status" value="1"/>
</dbReference>
<dbReference type="CDD" id="cd11041">
    <property type="entry name" value="CYP503A1-like"/>
    <property type="match status" value="1"/>
</dbReference>
<protein>
    <submittedName>
        <fullName evidence="8">Cytochrome P450</fullName>
    </submittedName>
</protein>
<reference evidence="8 9" key="1">
    <citation type="submission" date="2021-08" db="EMBL/GenBank/DDBJ databases">
        <title>Draft Genome Sequence of Phanerochaete sordida strain YK-624.</title>
        <authorList>
            <person name="Mori T."/>
            <person name="Dohra H."/>
            <person name="Suzuki T."/>
            <person name="Kawagishi H."/>
            <person name="Hirai H."/>
        </authorList>
    </citation>
    <scope>NUCLEOTIDE SEQUENCE [LARGE SCALE GENOMIC DNA]</scope>
    <source>
        <strain evidence="8 9">YK-624</strain>
    </source>
</reference>
<keyword evidence="4 7" id="KW-0560">Oxidoreductase</keyword>
<dbReference type="PRINTS" id="PR00463">
    <property type="entry name" value="EP450I"/>
</dbReference>
<evidence type="ECO:0000256" key="4">
    <source>
        <dbReference type="ARBA" id="ARBA00023002"/>
    </source>
</evidence>
<dbReference type="InterPro" id="IPR036396">
    <property type="entry name" value="Cyt_P450_sf"/>
</dbReference>
<sequence>MPFQTTFTSASDTMPLDLGSCIFASAESADVIRYLAYLALLLSVINALLSPANLRHIPTVGGPSFPFLTYRGAFNVLRDIKGVLRHGYEKYKNRTFKIAFPDRWVVVVTGKRLVDELQRLPDDAASFIQATSELTAFGYIFGQRMREDPFHVPMIGSRLTKHLTAIFGEIDEEIHAAFQDYMPDCGDEWTPVHVIDVARDVVARASNRVFVGLPVCRNPKYLDMLVHFAVDVARTRNFIVWTPAPLKTLVSKTVTNIDGRLKEGMQYLRPVIEGRTGLMKKFGDSWSDKPDDMLQWIMDEVVARNAPAEDILRNILFINFAAIHTSSNSFTFAMYHLAAIPEFIGPLREEMERVIAAEGWTKTAMGKMWRLDSFLRESQRVNSINPLAVQRMALKPVTFSDGTYIPAGTVLATPAYATHFDDENYADAAAFDPWRYVREKEQDLSPSKHQFVTLSSDYVPFGLGKHACPGRFFAANELKIMMTYVVMNYDVKFEQEGIRPENVHLGLAIMPDPKAKVLFRKRKSGEV</sequence>
<comment type="caution">
    <text evidence="8">The sequence shown here is derived from an EMBL/GenBank/DDBJ whole genome shotgun (WGS) entry which is preliminary data.</text>
</comment>
<keyword evidence="3 6" id="KW-0479">Metal-binding</keyword>
<comment type="similarity">
    <text evidence="2 7">Belongs to the cytochrome P450 family.</text>
</comment>
<dbReference type="Gene3D" id="1.10.630.10">
    <property type="entry name" value="Cytochrome P450"/>
    <property type="match status" value="1"/>
</dbReference>
<dbReference type="InterPro" id="IPR001128">
    <property type="entry name" value="Cyt_P450"/>
</dbReference>
<keyword evidence="6 7" id="KW-0349">Heme</keyword>
<name>A0A9P3GPI8_9APHY</name>
<feature type="binding site" description="axial binding residue" evidence="6">
    <location>
        <position position="468"/>
    </location>
    <ligand>
        <name>heme</name>
        <dbReference type="ChEBI" id="CHEBI:30413"/>
    </ligand>
    <ligandPart>
        <name>Fe</name>
        <dbReference type="ChEBI" id="CHEBI:18248"/>
    </ligandPart>
</feature>
<dbReference type="PROSITE" id="PS00086">
    <property type="entry name" value="CYTOCHROME_P450"/>
    <property type="match status" value="1"/>
</dbReference>
<evidence type="ECO:0000256" key="7">
    <source>
        <dbReference type="RuleBase" id="RU000461"/>
    </source>
</evidence>
<dbReference type="PANTHER" id="PTHR46206">
    <property type="entry name" value="CYTOCHROME P450"/>
    <property type="match status" value="1"/>
</dbReference>
<dbReference type="GO" id="GO:0020037">
    <property type="term" value="F:heme binding"/>
    <property type="evidence" value="ECO:0007669"/>
    <property type="project" value="InterPro"/>
</dbReference>
<dbReference type="Proteomes" id="UP000703269">
    <property type="component" value="Unassembled WGS sequence"/>
</dbReference>
<dbReference type="InterPro" id="IPR002401">
    <property type="entry name" value="Cyt_P450_E_grp-I"/>
</dbReference>
<dbReference type="Pfam" id="PF00067">
    <property type="entry name" value="p450"/>
    <property type="match status" value="1"/>
</dbReference>
<proteinExistence type="inferred from homology"/>
<keyword evidence="9" id="KW-1185">Reference proteome</keyword>
<dbReference type="GO" id="GO:0016705">
    <property type="term" value="F:oxidoreductase activity, acting on paired donors, with incorporation or reduction of molecular oxygen"/>
    <property type="evidence" value="ECO:0007669"/>
    <property type="project" value="InterPro"/>
</dbReference>
<evidence type="ECO:0000313" key="9">
    <source>
        <dbReference type="Proteomes" id="UP000703269"/>
    </source>
</evidence>
<gene>
    <name evidence="8" type="ORF">PsYK624_157790</name>
</gene>
<evidence type="ECO:0000256" key="2">
    <source>
        <dbReference type="ARBA" id="ARBA00010617"/>
    </source>
</evidence>
<evidence type="ECO:0000256" key="1">
    <source>
        <dbReference type="ARBA" id="ARBA00001971"/>
    </source>
</evidence>
<comment type="cofactor">
    <cofactor evidence="1 6">
        <name>heme</name>
        <dbReference type="ChEBI" id="CHEBI:30413"/>
    </cofactor>
</comment>
<dbReference type="PRINTS" id="PR00385">
    <property type="entry name" value="P450"/>
</dbReference>
<evidence type="ECO:0000313" key="8">
    <source>
        <dbReference type="EMBL" id="GJE99513.1"/>
    </source>
</evidence>
<dbReference type="OrthoDB" id="1844152at2759"/>
<dbReference type="GO" id="GO:0004497">
    <property type="term" value="F:monooxygenase activity"/>
    <property type="evidence" value="ECO:0007669"/>
    <property type="project" value="UniProtKB-KW"/>
</dbReference>